<evidence type="ECO:0000256" key="6">
    <source>
        <dbReference type="ARBA" id="ARBA00022918"/>
    </source>
</evidence>
<evidence type="ECO:0000256" key="4">
    <source>
        <dbReference type="ARBA" id="ARBA00022759"/>
    </source>
</evidence>
<keyword evidence="3" id="KW-0540">Nuclease</keyword>
<organism evidence="10 11">
    <name type="scientific">Labeo rohita</name>
    <name type="common">Indian major carp</name>
    <name type="synonym">Cyprinus rohita</name>
    <dbReference type="NCBI Taxonomy" id="84645"/>
    <lineage>
        <taxon>Eukaryota</taxon>
        <taxon>Metazoa</taxon>
        <taxon>Chordata</taxon>
        <taxon>Craniata</taxon>
        <taxon>Vertebrata</taxon>
        <taxon>Euteleostomi</taxon>
        <taxon>Actinopterygii</taxon>
        <taxon>Neopterygii</taxon>
        <taxon>Teleostei</taxon>
        <taxon>Ostariophysi</taxon>
        <taxon>Cypriniformes</taxon>
        <taxon>Cyprinidae</taxon>
        <taxon>Labeoninae</taxon>
        <taxon>Labeonini</taxon>
        <taxon>Labeo</taxon>
    </lineage>
</organism>
<dbReference type="SUPFAM" id="SSF47823">
    <property type="entry name" value="lambda integrase-like, N-terminal domain"/>
    <property type="match status" value="1"/>
</dbReference>
<sequence length="869" mass="95509">MGLPGSRLPGDGEDCSTGDFNSCSPPLPEEGRERVALLLPPAFGSVVPNHSQKEQFPKSLGFSTRVQFVSDALPPQIQTQSMSSPTPWEPGVTPPRSLHRLPFRMLTAKRIFSCIRHQDWFAAINLKDAYFHVSILPRPFLRFAFEGSGISVQSPPLRASSVSPCLFQGHGGDLVLQHLSHLGFQVNQEKSTLSPVQSVSFLGMELDSVNMSARLTNERTQSVLSCLNLFRHRIAVPFKLFQRLLGHMAAAVTLLGLLHMRPLQRWLYGRIPRWAWHRGTFRVGVTLECRRLFSPWSDPAFLRAGVPLGQVSRHVVMNTDASKTGWGAICNGQTASGSWSGPRLQWHINCLELLAVLLALRRFLPTLRDKHVLIRTDNVLTVAYINRQGGLHSRRMSQLAHHLLLWSQIAAGRSHSGRTESYSRCAFTTARPAWRMATPPPGGPANLESIRRGSGGPVRLPGILPLPAVLCPVRGPPRQGRAGTQLAPGTHQVRLSSEPPCTNTVQGQGVRGAGLVGCALLAHPDLVCQPHAPRDSPSLEDSPEEGSSFSGDGHNLAPASRPLEPPCVASGRDPADLTGLPQAVINTITQAKAPSTRQAYALKWGLFADLCSSHREDPQRCSVGVVLSFLQDKLEQKLSPFTLKVYVAAIAAYHDALDGLYLGKHHLIVRFLRGARRLNPPRLHLISSWDFSVVLLGLRRAPFEPLASVEKYLSLKTSLLIALMSIKRVGDLHASSVSESCLEFGPADSHVTLRPRPGYVPKVPTTPFRDQVVSLQALPSEEADPALLLLCPVRALRTYVDRTQSFRRSLFASEGSRWGMLSPSRGWLIGWLMPSPWLTSVRVSRAPWEFEPTPPGVSPPPMRWHTAPL</sequence>
<evidence type="ECO:0000256" key="3">
    <source>
        <dbReference type="ARBA" id="ARBA00022722"/>
    </source>
</evidence>
<dbReference type="Pfam" id="PF17917">
    <property type="entry name" value="RT_RNaseH"/>
    <property type="match status" value="1"/>
</dbReference>
<feature type="region of interest" description="Disordered" evidence="8">
    <location>
        <begin position="1"/>
        <end position="28"/>
    </location>
</feature>
<evidence type="ECO:0000259" key="9">
    <source>
        <dbReference type="Pfam" id="PF17917"/>
    </source>
</evidence>
<dbReference type="InterPro" id="IPR043502">
    <property type="entry name" value="DNA/RNA_pol_sf"/>
</dbReference>
<evidence type="ECO:0000256" key="7">
    <source>
        <dbReference type="ARBA" id="ARBA00023125"/>
    </source>
</evidence>
<proteinExistence type="predicted"/>
<gene>
    <name evidence="10" type="ORF">H4Q32_027914</name>
</gene>
<keyword evidence="11" id="KW-1185">Reference proteome</keyword>
<comment type="caution">
    <text evidence="10">The sequence shown here is derived from an EMBL/GenBank/DDBJ whole genome shotgun (WGS) entry which is preliminary data.</text>
</comment>
<accession>A0ABQ8LB32</accession>
<dbReference type="InterPro" id="IPR041373">
    <property type="entry name" value="RT_RNaseH"/>
</dbReference>
<evidence type="ECO:0000313" key="11">
    <source>
        <dbReference type="Proteomes" id="UP000830375"/>
    </source>
</evidence>
<evidence type="ECO:0000256" key="8">
    <source>
        <dbReference type="SAM" id="MobiDB-lite"/>
    </source>
</evidence>
<evidence type="ECO:0000256" key="2">
    <source>
        <dbReference type="ARBA" id="ARBA00022695"/>
    </source>
</evidence>
<dbReference type="Gene3D" id="1.10.150.130">
    <property type="match status" value="1"/>
</dbReference>
<name>A0ABQ8LB32_LABRO</name>
<dbReference type="CDD" id="cd09275">
    <property type="entry name" value="RNase_HI_RT_DIRS1"/>
    <property type="match status" value="1"/>
</dbReference>
<keyword evidence="4" id="KW-0255">Endonuclease</keyword>
<protein>
    <submittedName>
        <fullName evidence="10">Enzymatic polyprotein</fullName>
    </submittedName>
</protein>
<dbReference type="Proteomes" id="UP000830375">
    <property type="component" value="Unassembled WGS sequence"/>
</dbReference>
<evidence type="ECO:0000313" key="10">
    <source>
        <dbReference type="EMBL" id="KAI2647963.1"/>
    </source>
</evidence>
<reference evidence="10 11" key="1">
    <citation type="submission" date="2022-01" db="EMBL/GenBank/DDBJ databases">
        <title>A high-quality chromosome-level genome assembly of rohu carp, Labeo rohita.</title>
        <authorList>
            <person name="Arick M.A. II"/>
            <person name="Hsu C.-Y."/>
            <person name="Magbanua Z."/>
            <person name="Pechanova O."/>
            <person name="Grover C."/>
            <person name="Miller E."/>
            <person name="Thrash A."/>
            <person name="Ezzel L."/>
            <person name="Alam S."/>
            <person name="Benzie J."/>
            <person name="Hamilton M."/>
            <person name="Karsi A."/>
            <person name="Lawrence M.L."/>
            <person name="Peterson D.G."/>
        </authorList>
    </citation>
    <scope>NUCLEOTIDE SEQUENCE [LARGE SCALE GENOMIC DNA]</scope>
    <source>
        <strain evidence="11">BAU-BD-2019</strain>
        <tissue evidence="10">Blood</tissue>
    </source>
</reference>
<dbReference type="EMBL" id="JACTAM010000059">
    <property type="protein sequence ID" value="KAI2647963.1"/>
    <property type="molecule type" value="Genomic_DNA"/>
</dbReference>
<dbReference type="InterPro" id="IPR010998">
    <property type="entry name" value="Integrase_recombinase_N"/>
</dbReference>
<keyword evidence="2" id="KW-0548">Nucleotidyltransferase</keyword>
<feature type="region of interest" description="Disordered" evidence="8">
    <location>
        <begin position="529"/>
        <end position="572"/>
    </location>
</feature>
<dbReference type="PANTHER" id="PTHR35617:SF3">
    <property type="entry name" value="CORE-BINDING (CB) DOMAIN-CONTAINING PROTEIN"/>
    <property type="match status" value="1"/>
</dbReference>
<dbReference type="PANTHER" id="PTHR35617">
    <property type="entry name" value="PHAGE_INTEGRASE DOMAIN-CONTAINING PROTEIN"/>
    <property type="match status" value="1"/>
</dbReference>
<dbReference type="SUPFAM" id="SSF56672">
    <property type="entry name" value="DNA/RNA polymerases"/>
    <property type="match status" value="1"/>
</dbReference>
<feature type="domain" description="Reverse transcriptase RNase H-like" evidence="9">
    <location>
        <begin position="312"/>
        <end position="401"/>
    </location>
</feature>
<keyword evidence="5" id="KW-0378">Hydrolase</keyword>
<keyword evidence="1" id="KW-0808">Transferase</keyword>
<evidence type="ECO:0000256" key="1">
    <source>
        <dbReference type="ARBA" id="ARBA00022679"/>
    </source>
</evidence>
<keyword evidence="6" id="KW-0695">RNA-directed DNA polymerase</keyword>
<evidence type="ECO:0000256" key="5">
    <source>
        <dbReference type="ARBA" id="ARBA00022801"/>
    </source>
</evidence>
<keyword evidence="7" id="KW-0238">DNA-binding</keyword>